<keyword evidence="5" id="KW-0812">Transmembrane</keyword>
<evidence type="ECO:0000256" key="3">
    <source>
        <dbReference type="ARBA" id="ARBA00023157"/>
    </source>
</evidence>
<keyword evidence="4" id="KW-0676">Redox-active center</keyword>
<evidence type="ECO:0000256" key="4">
    <source>
        <dbReference type="ARBA" id="ARBA00023284"/>
    </source>
</evidence>
<dbReference type="GO" id="GO:0030313">
    <property type="term" value="C:cell envelope"/>
    <property type="evidence" value="ECO:0007669"/>
    <property type="project" value="UniProtKB-SubCell"/>
</dbReference>
<dbReference type="InterPro" id="IPR036249">
    <property type="entry name" value="Thioredoxin-like_sf"/>
</dbReference>
<evidence type="ECO:0000256" key="1">
    <source>
        <dbReference type="ARBA" id="ARBA00004196"/>
    </source>
</evidence>
<dbReference type="CDD" id="cd02966">
    <property type="entry name" value="TlpA_like_family"/>
    <property type="match status" value="1"/>
</dbReference>
<dbReference type="InterPro" id="IPR013740">
    <property type="entry name" value="Redoxin"/>
</dbReference>
<dbReference type="GO" id="GO:0017004">
    <property type="term" value="P:cytochrome complex assembly"/>
    <property type="evidence" value="ECO:0007669"/>
    <property type="project" value="UniProtKB-KW"/>
</dbReference>
<evidence type="ECO:0000313" key="7">
    <source>
        <dbReference type="EMBL" id="AGT11635.1"/>
    </source>
</evidence>
<evidence type="ECO:0000313" key="8">
    <source>
        <dbReference type="Proteomes" id="UP000015480"/>
    </source>
</evidence>
<dbReference type="Proteomes" id="UP000015480">
    <property type="component" value="Plasmid pAMI8"/>
</dbReference>
<dbReference type="EMBL" id="CP006655">
    <property type="protein sequence ID" value="AGT11635.1"/>
    <property type="molecule type" value="Genomic_DNA"/>
</dbReference>
<feature type="domain" description="Thioredoxin" evidence="6">
    <location>
        <begin position="93"/>
        <end position="230"/>
    </location>
</feature>
<gene>
    <name evidence="7" type="ORF">JCM7686_pAMI8p135</name>
</gene>
<dbReference type="InterPro" id="IPR013766">
    <property type="entry name" value="Thioredoxin_domain"/>
</dbReference>
<accession>S5Y7Z4</accession>
<evidence type="ECO:0000259" key="6">
    <source>
        <dbReference type="PROSITE" id="PS51352"/>
    </source>
</evidence>
<organism evidence="7 8">
    <name type="scientific">Paracoccus aminophilus JCM 7686</name>
    <dbReference type="NCBI Taxonomy" id="1367847"/>
    <lineage>
        <taxon>Bacteria</taxon>
        <taxon>Pseudomonadati</taxon>
        <taxon>Pseudomonadota</taxon>
        <taxon>Alphaproteobacteria</taxon>
        <taxon>Rhodobacterales</taxon>
        <taxon>Paracoccaceae</taxon>
        <taxon>Paracoccus</taxon>
    </lineage>
</organism>
<dbReference type="AlphaFoldDB" id="S5Y7Z4"/>
<evidence type="ECO:0000256" key="5">
    <source>
        <dbReference type="SAM" id="Phobius"/>
    </source>
</evidence>
<sequence length="233" mass="24413">MGPAIAGWASAAAISGGIAARLGFVVQNATTYLADPLSVFAIWQGGFSPLWGIAGFALATGWHLWRNPDLILPAAASVLFAVGGWNIVWQLTRGEAVALPSGAVLATLSGAPVAPGDWEGRPLVINLWASWCPPCRREMPMMAELAAADTGAEFVFVNQGEGAEAVRRYLSREGIVIAPVLDPTSQLMRHYGSMGLPVTLFIDAQGQLHTAHMGEISRAGLLAGIAAIRTGTE</sequence>
<dbReference type="SUPFAM" id="SSF52833">
    <property type="entry name" value="Thioredoxin-like"/>
    <property type="match status" value="1"/>
</dbReference>
<keyword evidence="5" id="KW-1133">Transmembrane helix</keyword>
<dbReference type="RefSeq" id="WP_020952677.1">
    <property type="nucleotide sequence ID" value="NC_022050.1"/>
</dbReference>
<dbReference type="PATRIC" id="fig|1367847.3.peg.4611"/>
<evidence type="ECO:0000256" key="2">
    <source>
        <dbReference type="ARBA" id="ARBA00022748"/>
    </source>
</evidence>
<dbReference type="InterPro" id="IPR017937">
    <property type="entry name" value="Thioredoxin_CS"/>
</dbReference>
<keyword evidence="3" id="KW-1015">Disulfide bond</keyword>
<dbReference type="Pfam" id="PF08534">
    <property type="entry name" value="Redoxin"/>
    <property type="match status" value="1"/>
</dbReference>
<dbReference type="KEGG" id="pami:JCM7686_pAMI8p135"/>
<keyword evidence="7" id="KW-0560">Oxidoreductase</keyword>
<dbReference type="HOGENOM" id="CLU_089636_0_0_5"/>
<dbReference type="OrthoDB" id="9799347at2"/>
<keyword evidence="8" id="KW-1185">Reference proteome</keyword>
<dbReference type="PROSITE" id="PS51352">
    <property type="entry name" value="THIOREDOXIN_2"/>
    <property type="match status" value="1"/>
</dbReference>
<feature type="transmembrane region" description="Helical" evidence="5">
    <location>
        <begin position="70"/>
        <end position="89"/>
    </location>
</feature>
<feature type="transmembrane region" description="Helical" evidence="5">
    <location>
        <begin position="39"/>
        <end position="58"/>
    </location>
</feature>
<dbReference type="Gene3D" id="3.40.30.10">
    <property type="entry name" value="Glutaredoxin"/>
    <property type="match status" value="1"/>
</dbReference>
<keyword evidence="7" id="KW-0614">Plasmid</keyword>
<protein>
    <submittedName>
        <fullName evidence="7">Redoxin domain-containing protein DsbE</fullName>
        <ecNumber evidence="7">1.8.1.8</ecNumber>
    </submittedName>
</protein>
<keyword evidence="2" id="KW-0201">Cytochrome c-type biogenesis</keyword>
<keyword evidence="5" id="KW-0472">Membrane</keyword>
<dbReference type="PANTHER" id="PTHR42852:SF6">
    <property type="entry name" value="THIOL:DISULFIDE INTERCHANGE PROTEIN DSBE"/>
    <property type="match status" value="1"/>
</dbReference>
<proteinExistence type="predicted"/>
<reference evidence="7 8" key="1">
    <citation type="journal article" date="2014" name="BMC Genomics">
        <title>Architecture and functions of a multipartite genome of the methylotrophic bacterium Paracoccus aminophilus JCM 7686, containing primary and secondary chromids.</title>
        <authorList>
            <person name="Dziewit L."/>
            <person name="Czarnecki J."/>
            <person name="Wibberg D."/>
            <person name="Radlinska M."/>
            <person name="Mrozek P."/>
            <person name="Szymczak M."/>
            <person name="Schluter A."/>
            <person name="Puhler A."/>
            <person name="Bartosik D."/>
        </authorList>
    </citation>
    <scope>NUCLEOTIDE SEQUENCE [LARGE SCALE GENOMIC DNA]</scope>
    <source>
        <strain evidence="7">JCM 7686</strain>
        <plasmid evidence="8">Plasmid pAMI8</plasmid>
    </source>
</reference>
<geneLocation type="plasmid" evidence="7 8">
    <name>pAMI8</name>
</geneLocation>
<comment type="subcellular location">
    <subcellularLocation>
        <location evidence="1">Cell envelope</location>
    </subcellularLocation>
</comment>
<dbReference type="EC" id="1.8.1.8" evidence="7"/>
<dbReference type="InterPro" id="IPR050553">
    <property type="entry name" value="Thioredoxin_ResA/DsbE_sf"/>
</dbReference>
<dbReference type="GO" id="GO:0047134">
    <property type="term" value="F:protein-disulfide reductase [NAD(P)H] activity"/>
    <property type="evidence" value="ECO:0007669"/>
    <property type="project" value="UniProtKB-EC"/>
</dbReference>
<dbReference type="PANTHER" id="PTHR42852">
    <property type="entry name" value="THIOL:DISULFIDE INTERCHANGE PROTEIN DSBE"/>
    <property type="match status" value="1"/>
</dbReference>
<name>S5Y7Z4_PARAH</name>
<dbReference type="PROSITE" id="PS00194">
    <property type="entry name" value="THIOREDOXIN_1"/>
    <property type="match status" value="1"/>
</dbReference>